<reference evidence="1 2" key="1">
    <citation type="journal article" date="2015" name="Genome Biol. Evol.">
        <title>Phylogenomic analyses indicate that early fungi evolved digesting cell walls of algal ancestors of land plants.</title>
        <authorList>
            <person name="Chang Y."/>
            <person name="Wang S."/>
            <person name="Sekimoto S."/>
            <person name="Aerts A.L."/>
            <person name="Choi C."/>
            <person name="Clum A."/>
            <person name="LaButti K.M."/>
            <person name="Lindquist E.A."/>
            <person name="Yee Ngan C."/>
            <person name="Ohm R.A."/>
            <person name="Salamov A.A."/>
            <person name="Grigoriev I.V."/>
            <person name="Spatafora J.W."/>
            <person name="Berbee M.L."/>
        </authorList>
    </citation>
    <scope>NUCLEOTIDE SEQUENCE [LARGE SCALE GENOMIC DNA]</scope>
    <source>
        <strain evidence="1 2">NRRL 1564</strain>
    </source>
</reference>
<sequence>MTATTIHYTVSLYSTGAYDGIRASIFVLNVIPTTTMMQSMVQRNKYKHNLFLSPSIDCPERTTTPTYDLRCYGKDGEIEVPPLSAFAAAHVLITLHDIDGISTVVIFEGSRKLTFPVSSSRQIKCIIELGRIECLEVLHVERIILLDLFKIIRRGLILNYVETHKTLIVYDSQSTVSQLRNLVPKSASYTKNAIEQLQVATIIVCVNDELSGGIFARAFLPAEDYAEATMPVLATPYLQTCCSPDHKNSVLEISWISAGKHCYLVAKGASSSSTTLIAHATSS</sequence>
<protein>
    <submittedName>
        <fullName evidence="1">Uncharacterized protein</fullName>
    </submittedName>
</protein>
<name>A0A2G5B294_COERN</name>
<accession>A0A2G5B294</accession>
<proteinExistence type="predicted"/>
<dbReference type="OrthoDB" id="5517139at2759"/>
<dbReference type="AlphaFoldDB" id="A0A2G5B294"/>
<gene>
    <name evidence="1" type="ORF">COEREDRAFT_11779</name>
</gene>
<dbReference type="Gene3D" id="3.10.310.10">
    <property type="entry name" value="Diaminopimelate Epimerase, Chain A, domain 1"/>
    <property type="match status" value="2"/>
</dbReference>
<evidence type="ECO:0000313" key="1">
    <source>
        <dbReference type="EMBL" id="PIA13126.1"/>
    </source>
</evidence>
<evidence type="ECO:0000313" key="2">
    <source>
        <dbReference type="Proteomes" id="UP000242474"/>
    </source>
</evidence>
<dbReference type="EMBL" id="KZ303547">
    <property type="protein sequence ID" value="PIA13126.1"/>
    <property type="molecule type" value="Genomic_DNA"/>
</dbReference>
<dbReference type="Proteomes" id="UP000242474">
    <property type="component" value="Unassembled WGS sequence"/>
</dbReference>
<keyword evidence="2" id="KW-1185">Reference proteome</keyword>
<organism evidence="1 2">
    <name type="scientific">Coemansia reversa (strain ATCC 12441 / NRRL 1564)</name>
    <dbReference type="NCBI Taxonomy" id="763665"/>
    <lineage>
        <taxon>Eukaryota</taxon>
        <taxon>Fungi</taxon>
        <taxon>Fungi incertae sedis</taxon>
        <taxon>Zoopagomycota</taxon>
        <taxon>Kickxellomycotina</taxon>
        <taxon>Kickxellomycetes</taxon>
        <taxon>Kickxellales</taxon>
        <taxon>Kickxellaceae</taxon>
        <taxon>Coemansia</taxon>
    </lineage>
</organism>